<accession>A0AAU7ZY40</accession>
<evidence type="ECO:0000256" key="1">
    <source>
        <dbReference type="ARBA" id="ARBA00022884"/>
    </source>
</evidence>
<dbReference type="InterPro" id="IPR020568">
    <property type="entry name" value="Ribosomal_Su5_D2-typ_SF"/>
</dbReference>
<dbReference type="GO" id="GO:0005829">
    <property type="term" value="C:cytosol"/>
    <property type="evidence" value="ECO:0007669"/>
    <property type="project" value="TreeGrafter"/>
</dbReference>
<dbReference type="SUPFAM" id="SSF55666">
    <property type="entry name" value="Ribonuclease PH domain 2-like"/>
    <property type="match status" value="2"/>
</dbReference>
<name>A0AAU7ZY40_9FLAO</name>
<dbReference type="InterPro" id="IPR001247">
    <property type="entry name" value="ExoRNase_PH_dom1"/>
</dbReference>
<keyword evidence="2" id="KW-1133">Transmembrane helix</keyword>
<dbReference type="InterPro" id="IPR036345">
    <property type="entry name" value="ExoRNase_PH_dom2_sf"/>
</dbReference>
<dbReference type="GO" id="GO:0006402">
    <property type="term" value="P:mRNA catabolic process"/>
    <property type="evidence" value="ECO:0007669"/>
    <property type="project" value="InterPro"/>
</dbReference>
<dbReference type="AlphaFoldDB" id="A0AAU7ZY40"/>
<sequence>MINNKYYIYINNKKILIEINSLAIRSNKSILLKIGKTYLFSTIIINKLNNINNFIPLIIIYKENYSSFRKIPLGFNKRELKFNNKEILIMRILDRLIRPLLKSFYKEIQISLFLISYDKKYSIYNLLGVIVSILLNFIINITLTKLVSLIRIIKINNKYIINPNLKLLKNKFITIDLIIGADYKNFIVIEGDFKEITYKEFLNIIIYSHNIIKKNIKNQSLFLNKINKKNIINKIIYKNKNKYKLKKYIYKYYKYIYNNFFFKKKLNFFFLKIKKNNYNKNIYFFINYYFYKLKKKIYNNIIFNKYKRIDGRSFNKIRNFFYKINYLPSTHGSCLFTKGRTQVLISVTLGNLNDINIIDTFEKEYKENFYLHYNFHAFSVGNIKIKNNISRREIGHGYLAQRSFKFLLYNIFFSIRIISDILSSDGSSSMATVCATSLALLNAGIYLKRKVFGFSYGVFLKKKKKIILTDISEKEDKYGEMDFKLTGTIKGITSCQLDVKSSILNINILKKIFKKFKNNIFYINNKINKKKIIKKNIFIYKYYILKKYIYKFINFNGIKNIKKIQSNTNTIIFYKKKKMLIKVLSQKKKYIKKLLKKINKFIFFFKKKKIYRFKILNVKNNGIYINFMKKKKYFLKKKYIYYNNKYIFSFLKKNDYINILFLKFNKMNNKLIITRFF</sequence>
<keyword evidence="1" id="KW-0694">RNA-binding</keyword>
<dbReference type="PANTHER" id="PTHR11252">
    <property type="entry name" value="POLYRIBONUCLEOTIDE NUCLEOTIDYLTRANSFERASE"/>
    <property type="match status" value="1"/>
</dbReference>
<protein>
    <recommendedName>
        <fullName evidence="3">Exoribonuclease phosphorolytic domain-containing protein</fullName>
    </recommendedName>
</protein>
<dbReference type="Gene3D" id="3.30.230.70">
    <property type="entry name" value="GHMP Kinase, N-terminal domain"/>
    <property type="match status" value="2"/>
</dbReference>
<proteinExistence type="predicted"/>
<evidence type="ECO:0000256" key="2">
    <source>
        <dbReference type="SAM" id="Phobius"/>
    </source>
</evidence>
<dbReference type="GO" id="GO:0000175">
    <property type="term" value="F:3'-5'-RNA exonuclease activity"/>
    <property type="evidence" value="ECO:0007669"/>
    <property type="project" value="TreeGrafter"/>
</dbReference>
<dbReference type="GO" id="GO:0004654">
    <property type="term" value="F:polyribonucleotide nucleotidyltransferase activity"/>
    <property type="evidence" value="ECO:0007669"/>
    <property type="project" value="InterPro"/>
</dbReference>
<evidence type="ECO:0000313" key="4">
    <source>
        <dbReference type="EMBL" id="XCC45339.1"/>
    </source>
</evidence>
<organism evidence="4">
    <name type="scientific">Candidatus Shikimatogenerans sp. Ttur</name>
    <dbReference type="NCBI Taxonomy" id="3158569"/>
    <lineage>
        <taxon>Bacteria</taxon>
        <taxon>Pseudomonadati</taxon>
        <taxon>Bacteroidota</taxon>
        <taxon>Flavobacteriia</taxon>
        <taxon>Flavobacteriales</taxon>
        <taxon>Candidatus Shikimatogenerans</taxon>
    </lineage>
</organism>
<feature type="domain" description="Exoribonuclease phosphorolytic" evidence="3">
    <location>
        <begin position="317"/>
        <end position="445"/>
    </location>
</feature>
<dbReference type="EMBL" id="CP158689">
    <property type="protein sequence ID" value="XCC45339.1"/>
    <property type="molecule type" value="Genomic_DNA"/>
</dbReference>
<feature type="transmembrane region" description="Helical" evidence="2">
    <location>
        <begin position="123"/>
        <end position="143"/>
    </location>
</feature>
<dbReference type="PANTHER" id="PTHR11252:SF0">
    <property type="entry name" value="POLYRIBONUCLEOTIDE NUCLEOTIDYLTRANSFERASE 1, MITOCHONDRIAL"/>
    <property type="match status" value="1"/>
</dbReference>
<evidence type="ECO:0000259" key="3">
    <source>
        <dbReference type="Pfam" id="PF01138"/>
    </source>
</evidence>
<keyword evidence="2" id="KW-0812">Transmembrane</keyword>
<dbReference type="InterPro" id="IPR012162">
    <property type="entry name" value="PNPase"/>
</dbReference>
<gene>
    <name evidence="4" type="ORF">ABUS76_00220</name>
</gene>
<keyword evidence="2" id="KW-0472">Membrane</keyword>
<feature type="domain" description="Exoribonuclease phosphorolytic" evidence="3">
    <location>
        <begin position="13"/>
        <end position="131"/>
    </location>
</feature>
<dbReference type="SUPFAM" id="SSF54211">
    <property type="entry name" value="Ribosomal protein S5 domain 2-like"/>
    <property type="match status" value="2"/>
</dbReference>
<dbReference type="GO" id="GO:0003723">
    <property type="term" value="F:RNA binding"/>
    <property type="evidence" value="ECO:0007669"/>
    <property type="project" value="UniProtKB-KW"/>
</dbReference>
<dbReference type="InterPro" id="IPR027408">
    <property type="entry name" value="PNPase/RNase_PH_dom_sf"/>
</dbReference>
<reference evidence="4" key="1">
    <citation type="submission" date="2024-06" db="EMBL/GenBank/DDBJ databases">
        <title>Diversity, functionality, and evolutionary history of bacterial symbionts in false click beetles (Coleoptera, Throscidae).</title>
        <authorList>
            <person name="Wierz J.C."/>
            <person name="Malm H."/>
            <person name="Kaltenpoth M."/>
            <person name="Engl T."/>
        </authorList>
    </citation>
    <scope>NUCLEOTIDE SEQUENCE</scope>
    <source>
        <strain evidence="4">Ttur</strain>
    </source>
</reference>
<dbReference type="Pfam" id="PF01138">
    <property type="entry name" value="RNase_PH"/>
    <property type="match status" value="2"/>
</dbReference>